<dbReference type="InterPro" id="IPR000073">
    <property type="entry name" value="AB_hydrolase_1"/>
</dbReference>
<evidence type="ECO:0000313" key="3">
    <source>
        <dbReference type="Proteomes" id="UP001499924"/>
    </source>
</evidence>
<accession>A0ABP6NXK7</accession>
<comment type="caution">
    <text evidence="2">The sequence shown here is derived from an EMBL/GenBank/DDBJ whole genome shotgun (WGS) entry which is preliminary data.</text>
</comment>
<keyword evidence="3" id="KW-1185">Reference proteome</keyword>
<evidence type="ECO:0000259" key="1">
    <source>
        <dbReference type="Pfam" id="PF00561"/>
    </source>
</evidence>
<dbReference type="Gene3D" id="3.40.50.1820">
    <property type="entry name" value="alpha/beta hydrolase"/>
    <property type="match status" value="1"/>
</dbReference>
<dbReference type="GO" id="GO:0016787">
    <property type="term" value="F:hydrolase activity"/>
    <property type="evidence" value="ECO:0007669"/>
    <property type="project" value="UniProtKB-KW"/>
</dbReference>
<dbReference type="PRINTS" id="PR00111">
    <property type="entry name" value="ABHYDROLASE"/>
</dbReference>
<proteinExistence type="predicted"/>
<keyword evidence="2" id="KW-0378">Hydrolase</keyword>
<dbReference type="InterPro" id="IPR029058">
    <property type="entry name" value="AB_hydrolase_fold"/>
</dbReference>
<feature type="domain" description="AB hydrolase-1" evidence="1">
    <location>
        <begin position="20"/>
        <end position="248"/>
    </location>
</feature>
<organism evidence="2 3">
    <name type="scientific">Blastococcus jejuensis</name>
    <dbReference type="NCBI Taxonomy" id="351224"/>
    <lineage>
        <taxon>Bacteria</taxon>
        <taxon>Bacillati</taxon>
        <taxon>Actinomycetota</taxon>
        <taxon>Actinomycetes</taxon>
        <taxon>Geodermatophilales</taxon>
        <taxon>Geodermatophilaceae</taxon>
        <taxon>Blastococcus</taxon>
    </lineage>
</organism>
<sequence>MDEVEVEGLRIAYRRAGHGPPLVLVHGFVGDASSTWGGQLEALSDEFTVVAWDGPGAGGSADPPDWFRLPQFAECLAGFVAELGLEHPHVAGLSFGGAMALELYRGHPGLPRTLVLAGAYAGWAGSLPPETVAERLRFCLDVADLPPDDFVEAMLPSMFSRSAAPERVTAFSASMRQFHPDGFRAMARASAEADLRSVLGRVSVPALVLCGDQDARAPLPVAETLHAAIPGSELVVLDGVGHVSAVEAPELFNAAVRTFLRRSGP</sequence>
<dbReference type="Proteomes" id="UP001499924">
    <property type="component" value="Unassembled WGS sequence"/>
</dbReference>
<dbReference type="PANTHER" id="PTHR43433">
    <property type="entry name" value="HYDROLASE, ALPHA/BETA FOLD FAMILY PROTEIN"/>
    <property type="match status" value="1"/>
</dbReference>
<dbReference type="RefSeq" id="WP_344687566.1">
    <property type="nucleotide sequence ID" value="NZ_BAAAVV010000002.1"/>
</dbReference>
<gene>
    <name evidence="2" type="ORF">GCM10010531_10440</name>
</gene>
<dbReference type="Pfam" id="PF00561">
    <property type="entry name" value="Abhydrolase_1"/>
    <property type="match status" value="1"/>
</dbReference>
<dbReference type="EMBL" id="BAAAVV010000002">
    <property type="protein sequence ID" value="GAA3160776.1"/>
    <property type="molecule type" value="Genomic_DNA"/>
</dbReference>
<dbReference type="InterPro" id="IPR050471">
    <property type="entry name" value="AB_hydrolase"/>
</dbReference>
<reference evidence="3" key="1">
    <citation type="journal article" date="2019" name="Int. J. Syst. Evol. Microbiol.">
        <title>The Global Catalogue of Microorganisms (GCM) 10K type strain sequencing project: providing services to taxonomists for standard genome sequencing and annotation.</title>
        <authorList>
            <consortium name="The Broad Institute Genomics Platform"/>
            <consortium name="The Broad Institute Genome Sequencing Center for Infectious Disease"/>
            <person name="Wu L."/>
            <person name="Ma J."/>
        </authorList>
    </citation>
    <scope>NUCLEOTIDE SEQUENCE [LARGE SCALE GENOMIC DNA]</scope>
    <source>
        <strain evidence="3">JCM 15614</strain>
    </source>
</reference>
<dbReference type="SUPFAM" id="SSF53474">
    <property type="entry name" value="alpha/beta-Hydrolases"/>
    <property type="match status" value="1"/>
</dbReference>
<dbReference type="PANTHER" id="PTHR43433:SF5">
    <property type="entry name" value="AB HYDROLASE-1 DOMAIN-CONTAINING PROTEIN"/>
    <property type="match status" value="1"/>
</dbReference>
<protein>
    <submittedName>
        <fullName evidence="2">Alpha/beta hydrolase</fullName>
    </submittedName>
</protein>
<name>A0ABP6NXK7_9ACTN</name>
<evidence type="ECO:0000313" key="2">
    <source>
        <dbReference type="EMBL" id="GAA3160776.1"/>
    </source>
</evidence>